<comment type="caution">
    <text evidence="1">The sequence shown here is derived from an EMBL/GenBank/DDBJ whole genome shotgun (WGS) entry which is preliminary data.</text>
</comment>
<evidence type="ECO:0008006" key="3">
    <source>
        <dbReference type="Google" id="ProtNLM"/>
    </source>
</evidence>
<dbReference type="STRING" id="1618647.UW30_C0008G0022"/>
<dbReference type="InterPro" id="IPR026350">
    <property type="entry name" value="GxxExxY"/>
</dbReference>
<dbReference type="EMBL" id="LCHU01000008">
    <property type="protein sequence ID" value="KKT41403.1"/>
    <property type="molecule type" value="Genomic_DNA"/>
</dbReference>
<dbReference type="AlphaFoldDB" id="A0A0G1H4H5"/>
<organism evidence="1 2">
    <name type="scientific">Candidatus Giovannonibacteria bacterium GW2011_GWA2_44_13b</name>
    <dbReference type="NCBI Taxonomy" id="1618647"/>
    <lineage>
        <taxon>Bacteria</taxon>
        <taxon>Candidatus Giovannoniibacteriota</taxon>
    </lineage>
</organism>
<accession>A0A0G1H4H5</accession>
<reference evidence="1 2" key="1">
    <citation type="journal article" date="2015" name="Nature">
        <title>rRNA introns, odd ribosomes, and small enigmatic genomes across a large radiation of phyla.</title>
        <authorList>
            <person name="Brown C.T."/>
            <person name="Hug L.A."/>
            <person name="Thomas B.C."/>
            <person name="Sharon I."/>
            <person name="Castelle C.J."/>
            <person name="Singh A."/>
            <person name="Wilkins M.J."/>
            <person name="Williams K.H."/>
            <person name="Banfield J.F."/>
        </authorList>
    </citation>
    <scope>NUCLEOTIDE SEQUENCE [LARGE SCALE GENOMIC DNA]</scope>
</reference>
<proteinExistence type="predicted"/>
<dbReference type="NCBIfam" id="TIGR04256">
    <property type="entry name" value="GxxExxY"/>
    <property type="match status" value="1"/>
</dbReference>
<gene>
    <name evidence="1" type="ORF">UW30_C0008G0022</name>
</gene>
<evidence type="ECO:0000313" key="1">
    <source>
        <dbReference type="EMBL" id="KKT41403.1"/>
    </source>
</evidence>
<sequence>MSEEIKKDLIYPELSYKIIGVLFDVYNQLGYGYQEKYYEKATAATLKLAGLTYKEQFPIPLKFKDEKIGNYFLDFLVDDKVVLELKRGERVAKSNIDQVYAYLKATGLKLGILAQFTPGGIKFRRILNII</sequence>
<name>A0A0G1H4H5_9BACT</name>
<protein>
    <recommendedName>
        <fullName evidence="3">GxxExxY protein</fullName>
    </recommendedName>
</protein>
<dbReference type="Pfam" id="PF13366">
    <property type="entry name" value="PDDEXK_3"/>
    <property type="match status" value="1"/>
</dbReference>
<dbReference type="Proteomes" id="UP000034736">
    <property type="component" value="Unassembled WGS sequence"/>
</dbReference>
<evidence type="ECO:0000313" key="2">
    <source>
        <dbReference type="Proteomes" id="UP000034736"/>
    </source>
</evidence>